<dbReference type="Proteomes" id="UP000799753">
    <property type="component" value="Unassembled WGS sequence"/>
</dbReference>
<evidence type="ECO:0000313" key="3">
    <source>
        <dbReference type="Proteomes" id="UP000799753"/>
    </source>
</evidence>
<accession>A0A6A6S9Q0</accession>
<feature type="region of interest" description="Disordered" evidence="1">
    <location>
        <begin position="1"/>
        <end position="26"/>
    </location>
</feature>
<dbReference type="OrthoDB" id="3791276at2759"/>
<organism evidence="2 3">
    <name type="scientific">Massarina eburnea CBS 473.64</name>
    <dbReference type="NCBI Taxonomy" id="1395130"/>
    <lineage>
        <taxon>Eukaryota</taxon>
        <taxon>Fungi</taxon>
        <taxon>Dikarya</taxon>
        <taxon>Ascomycota</taxon>
        <taxon>Pezizomycotina</taxon>
        <taxon>Dothideomycetes</taxon>
        <taxon>Pleosporomycetidae</taxon>
        <taxon>Pleosporales</taxon>
        <taxon>Massarineae</taxon>
        <taxon>Massarinaceae</taxon>
        <taxon>Massarina</taxon>
    </lineage>
</organism>
<keyword evidence="3" id="KW-1185">Reference proteome</keyword>
<dbReference type="AlphaFoldDB" id="A0A6A6S9Q0"/>
<evidence type="ECO:0000313" key="2">
    <source>
        <dbReference type="EMBL" id="KAF2644479.1"/>
    </source>
</evidence>
<feature type="compositionally biased region" description="Polar residues" evidence="1">
    <location>
        <begin position="1"/>
        <end position="12"/>
    </location>
</feature>
<proteinExistence type="predicted"/>
<name>A0A6A6S9Q0_9PLEO</name>
<gene>
    <name evidence="2" type="ORF">P280DRAFT_476514</name>
</gene>
<sequence>MPATNTAKSTQAKAVESKDSTDNSIDPVRSRILNELRTHFSSYPEDFLLKTAKNFAFLARHYAGSGIAPARVSVPLIDISTNGEVVAHRMALVVHEGAGKTRVLFQHRSPLEHMSCLVYCMADLAEMAISSVLDDEKERAVYDVGSEDDC</sequence>
<evidence type="ECO:0000256" key="1">
    <source>
        <dbReference type="SAM" id="MobiDB-lite"/>
    </source>
</evidence>
<dbReference type="EMBL" id="MU006778">
    <property type="protein sequence ID" value="KAF2644479.1"/>
    <property type="molecule type" value="Genomic_DNA"/>
</dbReference>
<protein>
    <submittedName>
        <fullName evidence="2">Uncharacterized protein</fullName>
    </submittedName>
</protein>
<reference evidence="2" key="1">
    <citation type="journal article" date="2020" name="Stud. Mycol.">
        <title>101 Dothideomycetes genomes: a test case for predicting lifestyles and emergence of pathogens.</title>
        <authorList>
            <person name="Haridas S."/>
            <person name="Albert R."/>
            <person name="Binder M."/>
            <person name="Bloem J."/>
            <person name="Labutti K."/>
            <person name="Salamov A."/>
            <person name="Andreopoulos B."/>
            <person name="Baker S."/>
            <person name="Barry K."/>
            <person name="Bills G."/>
            <person name="Bluhm B."/>
            <person name="Cannon C."/>
            <person name="Castanera R."/>
            <person name="Culley D."/>
            <person name="Daum C."/>
            <person name="Ezra D."/>
            <person name="Gonzalez J."/>
            <person name="Henrissat B."/>
            <person name="Kuo A."/>
            <person name="Liang C."/>
            <person name="Lipzen A."/>
            <person name="Lutzoni F."/>
            <person name="Magnuson J."/>
            <person name="Mondo S."/>
            <person name="Nolan M."/>
            <person name="Ohm R."/>
            <person name="Pangilinan J."/>
            <person name="Park H.-J."/>
            <person name="Ramirez L."/>
            <person name="Alfaro M."/>
            <person name="Sun H."/>
            <person name="Tritt A."/>
            <person name="Yoshinaga Y."/>
            <person name="Zwiers L.-H."/>
            <person name="Turgeon B."/>
            <person name="Goodwin S."/>
            <person name="Spatafora J."/>
            <person name="Crous P."/>
            <person name="Grigoriev I."/>
        </authorList>
    </citation>
    <scope>NUCLEOTIDE SEQUENCE</scope>
    <source>
        <strain evidence="2">CBS 473.64</strain>
    </source>
</reference>